<protein>
    <submittedName>
        <fullName evidence="1">Uncharacterized protein</fullName>
    </submittedName>
</protein>
<accession>A0A2B7YHF6</accession>
<dbReference type="AlphaFoldDB" id="A0A2B7YHF6"/>
<evidence type="ECO:0000313" key="1">
    <source>
        <dbReference type="EMBL" id="PGH20715.1"/>
    </source>
</evidence>
<evidence type="ECO:0000313" key="2">
    <source>
        <dbReference type="Proteomes" id="UP000224634"/>
    </source>
</evidence>
<gene>
    <name evidence="1" type="ORF">AJ80_03475</name>
</gene>
<reference evidence="1 2" key="1">
    <citation type="submission" date="2017-10" db="EMBL/GenBank/DDBJ databases">
        <title>Comparative genomics in systemic dimorphic fungi from Ajellomycetaceae.</title>
        <authorList>
            <person name="Munoz J.F."/>
            <person name="Mcewen J.G."/>
            <person name="Clay O.K."/>
            <person name="Cuomo C.A."/>
        </authorList>
    </citation>
    <scope>NUCLEOTIDE SEQUENCE [LARGE SCALE GENOMIC DNA]</scope>
    <source>
        <strain evidence="1 2">UAMH7299</strain>
    </source>
</reference>
<dbReference type="Proteomes" id="UP000224634">
    <property type="component" value="Unassembled WGS sequence"/>
</dbReference>
<name>A0A2B7YHF6_POLH7</name>
<sequence length="139" mass="16855">MENWTHCADEECQEFIREAYTLRGVWVELEFVCGKDDDYDCRRSFTSFISNKLKKDESITHFLRRAERYYSELEGRWEIQDEDAKRVVLNEIIPSSFYSYDMLKKALSKSFENMMSDLFKETEFSRESRPHALKRRRFS</sequence>
<comment type="caution">
    <text evidence="1">The sequence shown here is derived from an EMBL/GenBank/DDBJ whole genome shotgun (WGS) entry which is preliminary data.</text>
</comment>
<organism evidence="1 2">
    <name type="scientific">Polytolypa hystricis (strain UAMH7299)</name>
    <dbReference type="NCBI Taxonomy" id="1447883"/>
    <lineage>
        <taxon>Eukaryota</taxon>
        <taxon>Fungi</taxon>
        <taxon>Dikarya</taxon>
        <taxon>Ascomycota</taxon>
        <taxon>Pezizomycotina</taxon>
        <taxon>Eurotiomycetes</taxon>
        <taxon>Eurotiomycetidae</taxon>
        <taxon>Onygenales</taxon>
        <taxon>Onygenales incertae sedis</taxon>
        <taxon>Polytolypa</taxon>
    </lineage>
</organism>
<dbReference type="EMBL" id="PDNA01000039">
    <property type="protein sequence ID" value="PGH20715.1"/>
    <property type="molecule type" value="Genomic_DNA"/>
</dbReference>
<proteinExistence type="predicted"/>
<keyword evidence="2" id="KW-1185">Reference proteome</keyword>